<organism evidence="3 4">
    <name type="scientific">Winkia neuii</name>
    <dbReference type="NCBI Taxonomy" id="33007"/>
    <lineage>
        <taxon>Bacteria</taxon>
        <taxon>Bacillati</taxon>
        <taxon>Actinomycetota</taxon>
        <taxon>Actinomycetes</taxon>
        <taxon>Actinomycetales</taxon>
        <taxon>Actinomycetaceae</taxon>
        <taxon>Winkia</taxon>
    </lineage>
</organism>
<dbReference type="Proteomes" id="UP000235122">
    <property type="component" value="Unassembled WGS sequence"/>
</dbReference>
<feature type="signal peptide" evidence="1">
    <location>
        <begin position="1"/>
        <end position="20"/>
    </location>
</feature>
<keyword evidence="4" id="KW-1185">Reference proteome</keyword>
<evidence type="ECO:0000259" key="2">
    <source>
        <dbReference type="Pfam" id="PF26366"/>
    </source>
</evidence>
<protein>
    <recommendedName>
        <fullName evidence="2">DUF8094 domain-containing protein</fullName>
    </recommendedName>
</protein>
<feature type="chain" id="PRO_5038589790" description="DUF8094 domain-containing protein" evidence="1">
    <location>
        <begin position="21"/>
        <end position="333"/>
    </location>
</feature>
<dbReference type="GeneID" id="35867757"/>
<sequence>MRKTLLTTTLVGMLVLSASACSPSSPPSVSAPKEVDAPALNATQVRNVVAKVQETLAKADQKKDKKLLAQRVYGTALNVRSAQYDASKNGAPPALDMAPSAITVSKSKEWPRAVLDQAINEKSAAIFLLRQEDARANYKLYSWVRLFPGVTVPETMGANKGSVLLPTDTKDLAIAPKDLAGEYSKVVVNPKDGAAKKYEADPYAAAVRKDLEELRHQIGENGQANVSLSAAPEVEPMAVSLPNGGALVALSLKQQTDVKVTKARGSIKFEGRVADLLGGEGKVPGAANWTTSVMALFVVPPKGSKDKIQAIGADSAIVAATRDDGAAPQAGDR</sequence>
<feature type="domain" description="DUF8094" evidence="2">
    <location>
        <begin position="37"/>
        <end position="321"/>
    </location>
</feature>
<dbReference type="Pfam" id="PF26366">
    <property type="entry name" value="DUF8094"/>
    <property type="match status" value="1"/>
</dbReference>
<dbReference type="EMBL" id="PKKO01000002">
    <property type="protein sequence ID" value="PKY72885.1"/>
    <property type="molecule type" value="Genomic_DNA"/>
</dbReference>
<gene>
    <name evidence="3" type="ORF">CYJ19_04400</name>
</gene>
<name>A0A2I1IP35_9ACTO</name>
<comment type="caution">
    <text evidence="3">The sequence shown here is derived from an EMBL/GenBank/DDBJ whole genome shotgun (WGS) entry which is preliminary data.</text>
</comment>
<accession>A0A2I1IP35</accession>
<dbReference type="RefSeq" id="WP_024330894.1">
    <property type="nucleotide sequence ID" value="NZ_JASOXK010000008.1"/>
</dbReference>
<evidence type="ECO:0000313" key="3">
    <source>
        <dbReference type="EMBL" id="PKY72885.1"/>
    </source>
</evidence>
<dbReference type="InterPro" id="IPR058407">
    <property type="entry name" value="DUF8094"/>
</dbReference>
<evidence type="ECO:0000256" key="1">
    <source>
        <dbReference type="SAM" id="SignalP"/>
    </source>
</evidence>
<proteinExistence type="predicted"/>
<reference evidence="3 4" key="1">
    <citation type="submission" date="2017-12" db="EMBL/GenBank/DDBJ databases">
        <title>Phylogenetic diversity of female urinary microbiome.</title>
        <authorList>
            <person name="Thomas-White K."/>
            <person name="Wolfe A.J."/>
        </authorList>
    </citation>
    <scope>NUCLEOTIDE SEQUENCE [LARGE SCALE GENOMIC DNA]</scope>
    <source>
        <strain evidence="3 4">UMB0402</strain>
    </source>
</reference>
<dbReference type="STRING" id="33007.HMPREF3198_01340"/>
<dbReference type="AlphaFoldDB" id="A0A2I1IP35"/>
<keyword evidence="1" id="KW-0732">Signal</keyword>
<evidence type="ECO:0000313" key="4">
    <source>
        <dbReference type="Proteomes" id="UP000235122"/>
    </source>
</evidence>
<dbReference type="PROSITE" id="PS51257">
    <property type="entry name" value="PROKAR_LIPOPROTEIN"/>
    <property type="match status" value="1"/>
</dbReference>